<sequence>MLNLYKRTSSSRVSLTCRSKTNFTAKATTYQPPSSKTSASELDLLQRYTDVVPDVFLGSSIEKPKAATVSYSVLSGIVASESLGLRPYENAILSALNFDKCRAAPDAERAQCHLNKAMVNVGALLSQEVQGKVCTDIDARLANEEGKMVSLVQQLLDMYKEVGISKEKLIFRFPATWHGIQAAKHLESEGISTQVFLVFSLVQAVAAAQAGVSVIQPNVGRTREWYNKHPGVIRDPLGPRQDAAGQSSVDPGRLLVEQVYNYTKKFHPKTKVMASGIRTKEDAMALSGVDYLVVSSKVIAELSAVPTAAGYNDGLQAMGSVDEGMDVAFSLEAAQRCGIQMMPSIDKKTFNADLGIAGEELLRQSLQQQVDQAEQILPYFSKSITASSSL</sequence>
<proteinExistence type="predicted"/>
<organism evidence="2 3">
    <name type="scientific">Chlamydomonas eustigma</name>
    <dbReference type="NCBI Taxonomy" id="1157962"/>
    <lineage>
        <taxon>Eukaryota</taxon>
        <taxon>Viridiplantae</taxon>
        <taxon>Chlorophyta</taxon>
        <taxon>core chlorophytes</taxon>
        <taxon>Chlorophyceae</taxon>
        <taxon>CS clade</taxon>
        <taxon>Chlamydomonadales</taxon>
        <taxon>Chlamydomonadaceae</taxon>
        <taxon>Chlamydomonas</taxon>
    </lineage>
</organism>
<dbReference type="Pfam" id="PF00923">
    <property type="entry name" value="TAL_FSA"/>
    <property type="match status" value="1"/>
</dbReference>
<evidence type="ECO:0000256" key="1">
    <source>
        <dbReference type="ARBA" id="ARBA00023270"/>
    </source>
</evidence>
<protein>
    <recommendedName>
        <fullName evidence="4">Transaldolase</fullName>
    </recommendedName>
</protein>
<accession>A0A250XBB4</accession>
<reference evidence="2 3" key="1">
    <citation type="submission" date="2017-08" db="EMBL/GenBank/DDBJ databases">
        <title>Acidophilic green algal genome provides insights into adaptation to an acidic environment.</title>
        <authorList>
            <person name="Hirooka S."/>
            <person name="Hirose Y."/>
            <person name="Kanesaki Y."/>
            <person name="Higuchi S."/>
            <person name="Fujiwara T."/>
            <person name="Onuma R."/>
            <person name="Era A."/>
            <person name="Ohbayashi R."/>
            <person name="Uzuka A."/>
            <person name="Nozaki H."/>
            <person name="Yoshikawa H."/>
            <person name="Miyagishima S.Y."/>
        </authorList>
    </citation>
    <scope>NUCLEOTIDE SEQUENCE [LARGE SCALE GENOMIC DNA]</scope>
    <source>
        <strain evidence="2 3">NIES-2499</strain>
    </source>
</reference>
<gene>
    <name evidence="2" type="ORF">CEUSTIGMA_g7610.t1</name>
</gene>
<dbReference type="SUPFAM" id="SSF51569">
    <property type="entry name" value="Aldolase"/>
    <property type="match status" value="1"/>
</dbReference>
<evidence type="ECO:0000313" key="3">
    <source>
        <dbReference type="Proteomes" id="UP000232323"/>
    </source>
</evidence>
<name>A0A250XBB4_9CHLO</name>
<evidence type="ECO:0008006" key="4">
    <source>
        <dbReference type="Google" id="ProtNLM"/>
    </source>
</evidence>
<dbReference type="InterPro" id="IPR001585">
    <property type="entry name" value="TAL/FSA"/>
</dbReference>
<keyword evidence="1" id="KW-0704">Schiff base</keyword>
<dbReference type="InterPro" id="IPR013785">
    <property type="entry name" value="Aldolase_TIM"/>
</dbReference>
<evidence type="ECO:0000313" key="2">
    <source>
        <dbReference type="EMBL" id="GAX80172.1"/>
    </source>
</evidence>
<dbReference type="STRING" id="1157962.A0A250XBB4"/>
<dbReference type="OrthoDB" id="2015515at2759"/>
<keyword evidence="3" id="KW-1185">Reference proteome</keyword>
<comment type="caution">
    <text evidence="2">The sequence shown here is derived from an EMBL/GenBank/DDBJ whole genome shotgun (WGS) entry which is preliminary data.</text>
</comment>
<dbReference type="PANTHER" id="PTHR10683:SF18">
    <property type="entry name" value="TRANSALDOLASE"/>
    <property type="match status" value="1"/>
</dbReference>
<dbReference type="GO" id="GO:0005975">
    <property type="term" value="P:carbohydrate metabolic process"/>
    <property type="evidence" value="ECO:0007669"/>
    <property type="project" value="InterPro"/>
</dbReference>
<dbReference type="PANTHER" id="PTHR10683">
    <property type="entry name" value="TRANSALDOLASE"/>
    <property type="match status" value="1"/>
</dbReference>
<dbReference type="Gene3D" id="3.20.20.70">
    <property type="entry name" value="Aldolase class I"/>
    <property type="match status" value="1"/>
</dbReference>
<dbReference type="Proteomes" id="UP000232323">
    <property type="component" value="Unassembled WGS sequence"/>
</dbReference>
<dbReference type="EMBL" id="BEGY01000049">
    <property type="protein sequence ID" value="GAX80172.1"/>
    <property type="molecule type" value="Genomic_DNA"/>
</dbReference>
<dbReference type="AlphaFoldDB" id="A0A250XBB4"/>